<dbReference type="PROSITE" id="PS51186">
    <property type="entry name" value="GNAT"/>
    <property type="match status" value="1"/>
</dbReference>
<accession>A0A975QJW1</accession>
<dbReference type="InterPro" id="IPR052523">
    <property type="entry name" value="Trichothecene_AcTrans"/>
</dbReference>
<dbReference type="Gene3D" id="3.40.630.30">
    <property type="match status" value="1"/>
</dbReference>
<protein>
    <submittedName>
        <fullName evidence="2">GNAT family N-acetyltransferase</fullName>
    </submittedName>
</protein>
<evidence type="ECO:0000313" key="3">
    <source>
        <dbReference type="Proteomes" id="UP000682416"/>
    </source>
</evidence>
<sequence length="211" mass="22846">MSPIVTSTARSATLDDVPGAARVLSRSLHDDPLFRWLFPDDEQRMARVRRFFALTTGYGYVPAGDTRVTELAEESGAAPVIRGAALWAQPTSNPEGPLVSVRTWPHWGPLIGRARLAAFVRIFAEWKMAAPQESHLYLAALGVDPSAAGTGLAGGLLTAGLDQADSHQLPVFTQTLNDKSVGFYENFGFRCVHQVPHEGVGTSYFLLRPAS</sequence>
<proteinExistence type="predicted"/>
<dbReference type="RefSeq" id="WP_378742313.1">
    <property type="nucleotide sequence ID" value="NZ_CBDRIY010000018.1"/>
</dbReference>
<dbReference type="PANTHER" id="PTHR42791">
    <property type="entry name" value="GNAT FAMILY ACETYLTRANSFERASE"/>
    <property type="match status" value="1"/>
</dbReference>
<feature type="domain" description="N-acetyltransferase" evidence="1">
    <location>
        <begin position="66"/>
        <end position="211"/>
    </location>
</feature>
<dbReference type="AlphaFoldDB" id="A0A975QJW1"/>
<evidence type="ECO:0000259" key="1">
    <source>
        <dbReference type="PROSITE" id="PS51186"/>
    </source>
</evidence>
<organism evidence="2 3">
    <name type="scientific">Nocardiopsis eucommiae</name>
    <dbReference type="NCBI Taxonomy" id="2831970"/>
    <lineage>
        <taxon>Bacteria</taxon>
        <taxon>Bacillati</taxon>
        <taxon>Actinomycetota</taxon>
        <taxon>Actinomycetes</taxon>
        <taxon>Streptosporangiales</taxon>
        <taxon>Nocardiopsidaceae</taxon>
        <taxon>Nocardiopsis</taxon>
    </lineage>
</organism>
<dbReference type="InterPro" id="IPR016181">
    <property type="entry name" value="Acyl_CoA_acyltransferase"/>
</dbReference>
<dbReference type="GO" id="GO:0016747">
    <property type="term" value="F:acyltransferase activity, transferring groups other than amino-acyl groups"/>
    <property type="evidence" value="ECO:0007669"/>
    <property type="project" value="InterPro"/>
</dbReference>
<name>A0A975QJW1_9ACTN</name>
<dbReference type="KEGG" id="nec:KGD82_03875"/>
<dbReference type="SUPFAM" id="SSF55729">
    <property type="entry name" value="Acyl-CoA N-acyltransferases (Nat)"/>
    <property type="match status" value="1"/>
</dbReference>
<dbReference type="Pfam" id="PF00583">
    <property type="entry name" value="Acetyltransf_1"/>
    <property type="match status" value="1"/>
</dbReference>
<gene>
    <name evidence="2" type="ORF">KGD82_03875</name>
</gene>
<evidence type="ECO:0000313" key="2">
    <source>
        <dbReference type="EMBL" id="QVJ02031.1"/>
    </source>
</evidence>
<keyword evidence="3" id="KW-1185">Reference proteome</keyword>
<dbReference type="InterPro" id="IPR000182">
    <property type="entry name" value="GNAT_dom"/>
</dbReference>
<dbReference type="PANTHER" id="PTHR42791:SF1">
    <property type="entry name" value="N-ACETYLTRANSFERASE DOMAIN-CONTAINING PROTEIN"/>
    <property type="match status" value="1"/>
</dbReference>
<dbReference type="EMBL" id="CP074402">
    <property type="protein sequence ID" value="QVJ02031.1"/>
    <property type="molecule type" value="Genomic_DNA"/>
</dbReference>
<reference evidence="2" key="1">
    <citation type="submission" date="2021-05" db="EMBL/GenBank/DDBJ databases">
        <authorList>
            <person name="Kaiqin L."/>
            <person name="Jian G."/>
        </authorList>
    </citation>
    <scope>NUCLEOTIDE SEQUENCE</scope>
    <source>
        <strain evidence="2">HDS5</strain>
    </source>
</reference>
<dbReference type="Proteomes" id="UP000682416">
    <property type="component" value="Chromosome"/>
</dbReference>